<evidence type="ECO:0000313" key="8">
    <source>
        <dbReference type="EMBL" id="AAW43815.1"/>
    </source>
</evidence>
<keyword evidence="9" id="KW-1185">Reference proteome</keyword>
<feature type="compositionally biased region" description="Low complexity" evidence="7">
    <location>
        <begin position="220"/>
        <end position="230"/>
    </location>
</feature>
<dbReference type="VEuPathDB" id="FungiDB:CNE01460"/>
<evidence type="ECO:0000256" key="7">
    <source>
        <dbReference type="SAM" id="MobiDB-lite"/>
    </source>
</evidence>
<protein>
    <recommendedName>
        <fullName evidence="6">Protein YOP1</fullName>
    </recommendedName>
</protein>
<feature type="compositionally biased region" description="Polar residues" evidence="7">
    <location>
        <begin position="290"/>
        <end position="301"/>
    </location>
</feature>
<dbReference type="InParanoid" id="Q5KH31"/>
<dbReference type="KEGG" id="cne:CNE01460"/>
<dbReference type="OrthoDB" id="434647at2759"/>
<dbReference type="PANTHER" id="PTHR12300:SF161">
    <property type="entry name" value="RECEPTOR EXPRESSION-ENHANCING PROTEIN"/>
    <property type="match status" value="1"/>
</dbReference>
<dbReference type="GeneID" id="3257608"/>
<dbReference type="InterPro" id="IPR004345">
    <property type="entry name" value="TB2_DP1_HVA22"/>
</dbReference>
<dbReference type="OMA" id="FAAHENQ"/>
<dbReference type="EMBL" id="AE017345">
    <property type="protein sequence ID" value="AAW43815.1"/>
    <property type="molecule type" value="Genomic_DNA"/>
</dbReference>
<accession>Q5KH31</accession>
<dbReference type="PANTHER" id="PTHR12300">
    <property type="entry name" value="HVA22-LIKE PROTEINS"/>
    <property type="match status" value="1"/>
</dbReference>
<evidence type="ECO:0000313" key="9">
    <source>
        <dbReference type="Proteomes" id="UP000002149"/>
    </source>
</evidence>
<keyword evidence="3 6" id="KW-0812">Transmembrane</keyword>
<organism evidence="8 9">
    <name type="scientific">Cryptococcus deneoformans (strain JEC21 / ATCC MYA-565)</name>
    <name type="common">Cryptococcus neoformans var. neoformans serotype D</name>
    <dbReference type="NCBI Taxonomy" id="214684"/>
    <lineage>
        <taxon>Eukaryota</taxon>
        <taxon>Fungi</taxon>
        <taxon>Dikarya</taxon>
        <taxon>Basidiomycota</taxon>
        <taxon>Agaricomycotina</taxon>
        <taxon>Tremellomycetes</taxon>
        <taxon>Tremellales</taxon>
        <taxon>Cryptococcaceae</taxon>
        <taxon>Cryptococcus</taxon>
        <taxon>Cryptococcus neoformans species complex</taxon>
    </lineage>
</organism>
<feature type="compositionally biased region" description="Basic and acidic residues" evidence="7">
    <location>
        <begin position="373"/>
        <end position="383"/>
    </location>
</feature>
<dbReference type="Proteomes" id="UP000002149">
    <property type="component" value="Chromosome 5"/>
</dbReference>
<gene>
    <name evidence="8" type="ordered locus">CNE01460</name>
</gene>
<keyword evidence="4 6" id="KW-1133">Transmembrane helix</keyword>
<comment type="subcellular location">
    <subcellularLocation>
        <location evidence="1 6">Membrane</location>
        <topology evidence="1 6">Multi-pass membrane protein</topology>
    </subcellularLocation>
</comment>
<dbReference type="STRING" id="214684.Q5KH31"/>
<comment type="caution">
    <text evidence="6">Lacks conserved residue(s) required for the propagation of feature annotation.</text>
</comment>
<evidence type="ECO:0000256" key="6">
    <source>
        <dbReference type="RuleBase" id="RU362006"/>
    </source>
</evidence>
<dbReference type="HOGENOM" id="CLU_064530_0_0_1"/>
<evidence type="ECO:0000256" key="3">
    <source>
        <dbReference type="ARBA" id="ARBA00022692"/>
    </source>
</evidence>
<name>Q5KH31_CRYD1</name>
<evidence type="ECO:0000256" key="2">
    <source>
        <dbReference type="ARBA" id="ARBA00008573"/>
    </source>
</evidence>
<evidence type="ECO:0000256" key="5">
    <source>
        <dbReference type="ARBA" id="ARBA00023136"/>
    </source>
</evidence>
<comment type="similarity">
    <text evidence="2 6">Belongs to the DP1 family.</text>
</comment>
<feature type="transmembrane region" description="Helical" evidence="6">
    <location>
        <begin position="45"/>
        <end position="65"/>
    </location>
</feature>
<dbReference type="Pfam" id="PF03134">
    <property type="entry name" value="TB2_DP1_HVA22"/>
    <property type="match status" value="1"/>
</dbReference>
<feature type="compositionally biased region" description="Low complexity" evidence="7">
    <location>
        <begin position="321"/>
        <end position="334"/>
    </location>
</feature>
<sequence length="383" mass="41998">MVFGLLCRWACNICSYLYPAYASYKALSIHPESSPEAMAQVERWLMYWAVVGTWTAVEAIIGWTITWMPFYSLIKTFVFLSLSLPQFEASTYIYRSHLSPFFQEHEQDIDAFLASSRSRAGFALVESVGWIWQKAKVQLNITLPDEQLQAAAMLAQNQGQGRPNEGGYPAQDVHQPPTLSDPASGALQTALHFVSNYAGRYMPVALTALSAAAASAKGQAGESQGGASSSITPQSRATQMPQQMTMPVPVPTPPVHQQQSDPSLRSRAFMHASSNNSAGQYPSLNNLKQQQQYQALSSARSPPQGFSGRSASGPAGPARMSQSSSRSSDESLGSRYEGYEQIGKDELQEMNNSRSRMQGKKNWFGWGGPAGMNDDRDDRDKID</sequence>
<dbReference type="GO" id="GO:0016020">
    <property type="term" value="C:membrane"/>
    <property type="evidence" value="ECO:0007669"/>
    <property type="project" value="UniProtKB-SubCell"/>
</dbReference>
<feature type="compositionally biased region" description="Low complexity" evidence="7">
    <location>
        <begin position="238"/>
        <end position="247"/>
    </location>
</feature>
<keyword evidence="5 6" id="KW-0472">Membrane</keyword>
<feature type="region of interest" description="Disordered" evidence="7">
    <location>
        <begin position="290"/>
        <end position="383"/>
    </location>
</feature>
<feature type="region of interest" description="Disordered" evidence="7">
    <location>
        <begin position="220"/>
        <end position="265"/>
    </location>
</feature>
<dbReference type="eggNOG" id="KOG1726">
    <property type="taxonomic scope" value="Eukaryota"/>
</dbReference>
<evidence type="ECO:0000256" key="1">
    <source>
        <dbReference type="ARBA" id="ARBA00004141"/>
    </source>
</evidence>
<dbReference type="PaxDb" id="214684-Q5KH31"/>
<reference evidence="8 9" key="1">
    <citation type="journal article" date="2005" name="Science">
        <title>The genome of the basidiomycetous yeast and human pathogen Cryptococcus neoformans.</title>
        <authorList>
            <person name="Loftus B.J."/>
            <person name="Fung E."/>
            <person name="Roncaglia P."/>
            <person name="Rowley D."/>
            <person name="Amedeo P."/>
            <person name="Bruno D."/>
            <person name="Vamathevan J."/>
            <person name="Miranda M."/>
            <person name="Anderson I.J."/>
            <person name="Fraser J.A."/>
            <person name="Allen J.E."/>
            <person name="Bosdet I.E."/>
            <person name="Brent M.R."/>
            <person name="Chiu R."/>
            <person name="Doering T.L."/>
            <person name="Donlin M.J."/>
            <person name="D'Souza C.A."/>
            <person name="Fox D.S."/>
            <person name="Grinberg V."/>
            <person name="Fu J."/>
            <person name="Fukushima M."/>
            <person name="Haas B.J."/>
            <person name="Huang J.C."/>
            <person name="Janbon G."/>
            <person name="Jones S.J."/>
            <person name="Koo H.L."/>
            <person name="Krzywinski M.I."/>
            <person name="Kwon-Chung J.K."/>
            <person name="Lengeler K.B."/>
            <person name="Maiti R."/>
            <person name="Marra M.A."/>
            <person name="Marra R.E."/>
            <person name="Mathewson C.A."/>
            <person name="Mitchell T.G."/>
            <person name="Pertea M."/>
            <person name="Riggs F.R."/>
            <person name="Salzberg S.L."/>
            <person name="Schein J.E."/>
            <person name="Shvartsbeyn A."/>
            <person name="Shin H."/>
            <person name="Shumway M."/>
            <person name="Specht C.A."/>
            <person name="Suh B.B."/>
            <person name="Tenney A."/>
            <person name="Utterback T.R."/>
            <person name="Wickes B.L."/>
            <person name="Wortman J.R."/>
            <person name="Wye N.H."/>
            <person name="Kronstad J.W."/>
            <person name="Lodge J.K."/>
            <person name="Heitman J."/>
            <person name="Davis R.W."/>
            <person name="Fraser C.M."/>
            <person name="Hyman R.W."/>
        </authorList>
    </citation>
    <scope>NUCLEOTIDE SEQUENCE [LARGE SCALE GENOMIC DNA]</scope>
    <source>
        <strain evidence="9">JEC21 / ATCC MYA-565</strain>
    </source>
</reference>
<dbReference type="RefSeq" id="XP_571122.1">
    <property type="nucleotide sequence ID" value="XM_571122.2"/>
</dbReference>
<evidence type="ECO:0000256" key="4">
    <source>
        <dbReference type="ARBA" id="ARBA00022989"/>
    </source>
</evidence>
<feature type="region of interest" description="Disordered" evidence="7">
    <location>
        <begin position="157"/>
        <end position="184"/>
    </location>
</feature>
<proteinExistence type="inferred from homology"/>
<dbReference type="AlphaFoldDB" id="Q5KH31"/>